<protein>
    <submittedName>
        <fullName evidence="2">AAA family ATPase</fullName>
    </submittedName>
</protein>
<dbReference type="Pfam" id="PF13086">
    <property type="entry name" value="AAA_11"/>
    <property type="match status" value="2"/>
</dbReference>
<evidence type="ECO:0000313" key="2">
    <source>
        <dbReference type="EMBL" id="MBK9983872.1"/>
    </source>
</evidence>
<sequence>MKIMVILIYFYEKDIPHSFRKGDLVILYPESENGYDSLTQHILKGSIKELHHNRLIVSLFNKQTDYTFIREYNYWAIEPDIFERNYWSKISCLFNFLKCDPRRSDLLLGVEEPLTENNFDFEDVNLTPHQNICITRALNARDYFLLQGPPGTGKTSTFLVNYIGELVEQTTDKIIVLAFTNKAVEKICQSLKEPRSRRPIDYIRLGSKHVEDDYLFAELIEDDDNPDNWQMLLEQNRVLVTTVATFQNNLLLLKQFIDFKNVIIDEASQLTEADLAGILATFEKFVLVGDHKQLPAIVTQHEKTCKVHQDALIEYGINDLRTSMFERLMINASRRGWHHSYGQLTDHYRMHEHIASLITSHYNEPLVAVLPEQKTLISLIPYPPSHPYNLSQRVELFSSKHPLIQPPARIDKKQWWPLSSHKL</sequence>
<evidence type="ECO:0000313" key="3">
    <source>
        <dbReference type="Proteomes" id="UP000808337"/>
    </source>
</evidence>
<evidence type="ECO:0000259" key="1">
    <source>
        <dbReference type="PROSITE" id="PS51192"/>
    </source>
</evidence>
<name>A0A9D7SXR1_9BACT</name>
<comment type="caution">
    <text evidence="2">The sequence shown here is derived from an EMBL/GenBank/DDBJ whole genome shotgun (WGS) entry which is preliminary data.</text>
</comment>
<dbReference type="InterPro" id="IPR014001">
    <property type="entry name" value="Helicase_ATP-bd"/>
</dbReference>
<dbReference type="InterPro" id="IPR027417">
    <property type="entry name" value="P-loop_NTPase"/>
</dbReference>
<dbReference type="Proteomes" id="UP000808337">
    <property type="component" value="Unassembled WGS sequence"/>
</dbReference>
<dbReference type="AlphaFoldDB" id="A0A9D7SXR1"/>
<dbReference type="InterPro" id="IPR041677">
    <property type="entry name" value="DNA2/NAM7_AAA_11"/>
</dbReference>
<dbReference type="PANTHER" id="PTHR43788:SF8">
    <property type="entry name" value="DNA-BINDING PROTEIN SMUBP-2"/>
    <property type="match status" value="1"/>
</dbReference>
<dbReference type="Gene3D" id="3.40.50.300">
    <property type="entry name" value="P-loop containing nucleotide triphosphate hydrolases"/>
    <property type="match status" value="1"/>
</dbReference>
<proteinExistence type="predicted"/>
<gene>
    <name evidence="2" type="ORF">IPP15_16135</name>
</gene>
<dbReference type="SUPFAM" id="SSF52540">
    <property type="entry name" value="P-loop containing nucleoside triphosphate hydrolases"/>
    <property type="match status" value="1"/>
</dbReference>
<accession>A0A9D7SXR1</accession>
<reference evidence="2 3" key="1">
    <citation type="submission" date="2020-10" db="EMBL/GenBank/DDBJ databases">
        <title>Connecting structure to function with the recovery of over 1000 high-quality activated sludge metagenome-assembled genomes encoding full-length rRNA genes using long-read sequencing.</title>
        <authorList>
            <person name="Singleton C.M."/>
            <person name="Petriglieri F."/>
            <person name="Kristensen J.M."/>
            <person name="Kirkegaard R.H."/>
            <person name="Michaelsen T.Y."/>
            <person name="Andersen M.H."/>
            <person name="Karst S.M."/>
            <person name="Dueholm M.S."/>
            <person name="Nielsen P.H."/>
            <person name="Albertsen M."/>
        </authorList>
    </citation>
    <scope>NUCLEOTIDE SEQUENCE [LARGE SCALE GENOMIC DNA]</scope>
    <source>
        <strain evidence="2">Ribe_18-Q3-R11-54_MAXAC.273</strain>
    </source>
</reference>
<dbReference type="InterPro" id="IPR050534">
    <property type="entry name" value="Coronavir_polyprotein_1ab"/>
</dbReference>
<dbReference type="PROSITE" id="PS51192">
    <property type="entry name" value="HELICASE_ATP_BIND_1"/>
    <property type="match status" value="1"/>
</dbReference>
<organism evidence="2 3">
    <name type="scientific">Candidatus Opimibacter skivensis</name>
    <dbReference type="NCBI Taxonomy" id="2982028"/>
    <lineage>
        <taxon>Bacteria</taxon>
        <taxon>Pseudomonadati</taxon>
        <taxon>Bacteroidota</taxon>
        <taxon>Saprospiria</taxon>
        <taxon>Saprospirales</taxon>
        <taxon>Saprospiraceae</taxon>
        <taxon>Candidatus Opimibacter</taxon>
    </lineage>
</organism>
<dbReference type="EMBL" id="JADKGY010000029">
    <property type="protein sequence ID" value="MBK9983872.1"/>
    <property type="molecule type" value="Genomic_DNA"/>
</dbReference>
<feature type="domain" description="Helicase ATP-binding" evidence="1">
    <location>
        <begin position="135"/>
        <end position="300"/>
    </location>
</feature>
<dbReference type="GO" id="GO:0043139">
    <property type="term" value="F:5'-3' DNA helicase activity"/>
    <property type="evidence" value="ECO:0007669"/>
    <property type="project" value="TreeGrafter"/>
</dbReference>
<dbReference type="PANTHER" id="PTHR43788">
    <property type="entry name" value="DNA2/NAM7 HELICASE FAMILY MEMBER"/>
    <property type="match status" value="1"/>
</dbReference>